<evidence type="ECO:0000313" key="8">
    <source>
        <dbReference type="EMBL" id="RRT39693.1"/>
    </source>
</evidence>
<keyword evidence="3" id="KW-0238">DNA-binding</keyword>
<comment type="subcellular location">
    <subcellularLocation>
        <location evidence="1">Nucleus</location>
    </subcellularLocation>
</comment>
<evidence type="ECO:0000256" key="3">
    <source>
        <dbReference type="ARBA" id="ARBA00023125"/>
    </source>
</evidence>
<dbReference type="InterPro" id="IPR044810">
    <property type="entry name" value="WRKY_plant"/>
</dbReference>
<name>A0A426XJR9_ENSVE</name>
<keyword evidence="4" id="KW-0804">Transcription</keyword>
<dbReference type="InterPro" id="IPR003657">
    <property type="entry name" value="WRKY_dom"/>
</dbReference>
<evidence type="ECO:0000259" key="7">
    <source>
        <dbReference type="PROSITE" id="PS50811"/>
    </source>
</evidence>
<gene>
    <name evidence="8" type="ORF">B296_00050455</name>
</gene>
<protein>
    <recommendedName>
        <fullName evidence="7">WRKY domain-containing protein</fullName>
    </recommendedName>
</protein>
<dbReference type="PROSITE" id="PS50811">
    <property type="entry name" value="WRKY"/>
    <property type="match status" value="1"/>
</dbReference>
<dbReference type="AlphaFoldDB" id="A0A426XJR9"/>
<dbReference type="PANTHER" id="PTHR31221:SF17">
    <property type="entry name" value="WRKY TRANSCRIPTION FACTOR 13-RELATED"/>
    <property type="match status" value="1"/>
</dbReference>
<dbReference type="GO" id="GO:0005634">
    <property type="term" value="C:nucleus"/>
    <property type="evidence" value="ECO:0007669"/>
    <property type="project" value="UniProtKB-SubCell"/>
</dbReference>
<keyword evidence="2" id="KW-0805">Transcription regulation</keyword>
<dbReference type="GO" id="GO:0003700">
    <property type="term" value="F:DNA-binding transcription factor activity"/>
    <property type="evidence" value="ECO:0007669"/>
    <property type="project" value="InterPro"/>
</dbReference>
<reference evidence="8 9" key="1">
    <citation type="journal article" date="2014" name="Agronomy (Basel)">
        <title>A Draft Genome Sequence for Ensete ventricosum, the Drought-Tolerant Tree Against Hunger.</title>
        <authorList>
            <person name="Harrison J."/>
            <person name="Moore K.A."/>
            <person name="Paszkiewicz K."/>
            <person name="Jones T."/>
            <person name="Grant M."/>
            <person name="Ambacheew D."/>
            <person name="Muzemil S."/>
            <person name="Studholme D.J."/>
        </authorList>
    </citation>
    <scope>NUCLEOTIDE SEQUENCE [LARGE SCALE GENOMIC DNA]</scope>
</reference>
<accession>A0A426XJR9</accession>
<evidence type="ECO:0000256" key="5">
    <source>
        <dbReference type="ARBA" id="ARBA00023242"/>
    </source>
</evidence>
<evidence type="ECO:0000256" key="4">
    <source>
        <dbReference type="ARBA" id="ARBA00023163"/>
    </source>
</evidence>
<evidence type="ECO:0000313" key="9">
    <source>
        <dbReference type="Proteomes" id="UP000287651"/>
    </source>
</evidence>
<proteinExistence type="predicted"/>
<sequence>MLGFSFCRIRPWTAEDALNKRELLAGNNNNNNNNNKKRNSIVGNDCMVSNLSIGATRKKKPKVRKKLREPRFCFKTMSDVDVLDDGYKWRKYGQKVVKDTQHPRDEQKRTHCCDPIHNPCLFAIATTISFDAVKVALTVGDLFICRSYYRCTQGNCRVKKRIERLAEDPRMVITTYEGRHAHSPSHHEEEESSQASSSSKLNLFWQ</sequence>
<dbReference type="PANTHER" id="PTHR31221">
    <property type="entry name" value="WRKY TRANSCRIPTION FACTOR PROTEIN 1-RELATED"/>
    <property type="match status" value="1"/>
</dbReference>
<dbReference type="EMBL" id="AMZH03019976">
    <property type="protein sequence ID" value="RRT39693.1"/>
    <property type="molecule type" value="Genomic_DNA"/>
</dbReference>
<evidence type="ECO:0000256" key="2">
    <source>
        <dbReference type="ARBA" id="ARBA00023015"/>
    </source>
</evidence>
<evidence type="ECO:0000256" key="6">
    <source>
        <dbReference type="SAM" id="MobiDB-lite"/>
    </source>
</evidence>
<dbReference type="SUPFAM" id="SSF118290">
    <property type="entry name" value="WRKY DNA-binding domain"/>
    <property type="match status" value="2"/>
</dbReference>
<evidence type="ECO:0000256" key="1">
    <source>
        <dbReference type="ARBA" id="ARBA00004123"/>
    </source>
</evidence>
<feature type="compositionally biased region" description="Basic and acidic residues" evidence="6">
    <location>
        <begin position="178"/>
        <end position="189"/>
    </location>
</feature>
<comment type="caution">
    <text evidence="8">The sequence shown here is derived from an EMBL/GenBank/DDBJ whole genome shotgun (WGS) entry which is preliminary data.</text>
</comment>
<dbReference type="Pfam" id="PF03106">
    <property type="entry name" value="WRKY"/>
    <property type="match status" value="2"/>
</dbReference>
<dbReference type="InterPro" id="IPR036576">
    <property type="entry name" value="WRKY_dom_sf"/>
</dbReference>
<feature type="domain" description="WRKY" evidence="7">
    <location>
        <begin position="78"/>
        <end position="185"/>
    </location>
</feature>
<feature type="region of interest" description="Disordered" evidence="6">
    <location>
        <begin position="178"/>
        <end position="206"/>
    </location>
</feature>
<dbReference type="Gene3D" id="2.20.25.80">
    <property type="entry name" value="WRKY domain"/>
    <property type="match status" value="2"/>
</dbReference>
<dbReference type="GO" id="GO:0043565">
    <property type="term" value="F:sequence-specific DNA binding"/>
    <property type="evidence" value="ECO:0007669"/>
    <property type="project" value="InterPro"/>
</dbReference>
<organism evidence="8 9">
    <name type="scientific">Ensete ventricosum</name>
    <name type="common">Abyssinian banana</name>
    <name type="synonym">Musa ensete</name>
    <dbReference type="NCBI Taxonomy" id="4639"/>
    <lineage>
        <taxon>Eukaryota</taxon>
        <taxon>Viridiplantae</taxon>
        <taxon>Streptophyta</taxon>
        <taxon>Embryophyta</taxon>
        <taxon>Tracheophyta</taxon>
        <taxon>Spermatophyta</taxon>
        <taxon>Magnoliopsida</taxon>
        <taxon>Liliopsida</taxon>
        <taxon>Zingiberales</taxon>
        <taxon>Musaceae</taxon>
        <taxon>Ensete</taxon>
    </lineage>
</organism>
<dbReference type="SMART" id="SM00774">
    <property type="entry name" value="WRKY"/>
    <property type="match status" value="1"/>
</dbReference>
<dbReference type="Proteomes" id="UP000287651">
    <property type="component" value="Unassembled WGS sequence"/>
</dbReference>
<keyword evidence="5" id="KW-0539">Nucleus</keyword>